<dbReference type="PANTHER" id="PTHR33221">
    <property type="entry name" value="WINGED HELIX-TURN-HELIX TRANSCRIPTIONAL REGULATOR, RRF2 FAMILY"/>
    <property type="match status" value="1"/>
</dbReference>
<accession>A0A6J4VFD7</accession>
<sequence>MACSRFAVAIHLLTLATLAGADGTGRSGGAPTSARMAESVGTNPVVVRRLLGLLREAGLVTSRAGPGGGWRTTGPPEGTTLLDVYRAVTCDSVLPLADADAAGACPIGREVHRALDAVVAEAQAAMERGLAAVSLADILADVRAGCPGCEVGPVASTTRLAGEAP</sequence>
<keyword evidence="1" id="KW-0732">Signal</keyword>
<dbReference type="SUPFAM" id="SSF46785">
    <property type="entry name" value="Winged helix' DNA-binding domain"/>
    <property type="match status" value="1"/>
</dbReference>
<dbReference type="Gene3D" id="1.10.10.10">
    <property type="entry name" value="Winged helix-like DNA-binding domain superfamily/Winged helix DNA-binding domain"/>
    <property type="match status" value="1"/>
</dbReference>
<name>A0A6J4VFD7_9BACT</name>
<dbReference type="EMBL" id="CADCWL010000188">
    <property type="protein sequence ID" value="CAA9576282.1"/>
    <property type="molecule type" value="Genomic_DNA"/>
</dbReference>
<dbReference type="InterPro" id="IPR036388">
    <property type="entry name" value="WH-like_DNA-bd_sf"/>
</dbReference>
<protein>
    <submittedName>
        <fullName evidence="2">Rrf2 family transcriptional regulator, group III</fullName>
    </submittedName>
</protein>
<organism evidence="2">
    <name type="scientific">uncultured Thermomicrobiales bacterium</name>
    <dbReference type="NCBI Taxonomy" id="1645740"/>
    <lineage>
        <taxon>Bacteria</taxon>
        <taxon>Pseudomonadati</taxon>
        <taxon>Thermomicrobiota</taxon>
        <taxon>Thermomicrobia</taxon>
        <taxon>Thermomicrobiales</taxon>
        <taxon>environmental samples</taxon>
    </lineage>
</organism>
<dbReference type="AlphaFoldDB" id="A0A6J4VFD7"/>
<reference evidence="2" key="1">
    <citation type="submission" date="2020-02" db="EMBL/GenBank/DDBJ databases">
        <authorList>
            <person name="Meier V. D."/>
        </authorList>
    </citation>
    <scope>NUCLEOTIDE SEQUENCE</scope>
    <source>
        <strain evidence="2">AVDCRST_MAG19</strain>
    </source>
</reference>
<evidence type="ECO:0000256" key="1">
    <source>
        <dbReference type="SAM" id="SignalP"/>
    </source>
</evidence>
<dbReference type="InterPro" id="IPR036390">
    <property type="entry name" value="WH_DNA-bd_sf"/>
</dbReference>
<gene>
    <name evidence="2" type="ORF">AVDCRST_MAG19-3399</name>
</gene>
<dbReference type="GO" id="GO:0005829">
    <property type="term" value="C:cytosol"/>
    <property type="evidence" value="ECO:0007669"/>
    <property type="project" value="TreeGrafter"/>
</dbReference>
<dbReference type="InterPro" id="IPR000944">
    <property type="entry name" value="Tscrpt_reg_Rrf2"/>
</dbReference>
<dbReference type="PANTHER" id="PTHR33221:SF15">
    <property type="entry name" value="HTH-TYPE TRANSCRIPTIONAL REGULATOR YWGB-RELATED"/>
    <property type="match status" value="1"/>
</dbReference>
<dbReference type="GO" id="GO:0003700">
    <property type="term" value="F:DNA-binding transcription factor activity"/>
    <property type="evidence" value="ECO:0007669"/>
    <property type="project" value="TreeGrafter"/>
</dbReference>
<evidence type="ECO:0000313" key="2">
    <source>
        <dbReference type="EMBL" id="CAA9576282.1"/>
    </source>
</evidence>
<feature type="chain" id="PRO_5026658673" evidence="1">
    <location>
        <begin position="22"/>
        <end position="165"/>
    </location>
</feature>
<dbReference type="Pfam" id="PF02082">
    <property type="entry name" value="Rrf2"/>
    <property type="match status" value="1"/>
</dbReference>
<proteinExistence type="predicted"/>
<dbReference type="PROSITE" id="PS51197">
    <property type="entry name" value="HTH_RRF2_2"/>
    <property type="match status" value="1"/>
</dbReference>
<feature type="signal peptide" evidence="1">
    <location>
        <begin position="1"/>
        <end position="21"/>
    </location>
</feature>